<comment type="caution">
    <text evidence="2">The sequence shown here is derived from an EMBL/GenBank/DDBJ whole genome shotgun (WGS) entry which is preliminary data.</text>
</comment>
<reference evidence="2 3" key="1">
    <citation type="submission" date="2020-08" db="EMBL/GenBank/DDBJ databases">
        <title>Sequencing the genomes of 1000 actinobacteria strains.</title>
        <authorList>
            <person name="Klenk H.-P."/>
        </authorList>
    </citation>
    <scope>NUCLEOTIDE SEQUENCE [LARGE SCALE GENOMIC DNA]</scope>
    <source>
        <strain evidence="2 3">DSM 102030</strain>
    </source>
</reference>
<feature type="transmembrane region" description="Helical" evidence="1">
    <location>
        <begin position="24"/>
        <end position="45"/>
    </location>
</feature>
<dbReference type="AlphaFoldDB" id="A0A7W7W405"/>
<organism evidence="2 3">
    <name type="scientific">Lipingzhangella halophila</name>
    <dbReference type="NCBI Taxonomy" id="1783352"/>
    <lineage>
        <taxon>Bacteria</taxon>
        <taxon>Bacillati</taxon>
        <taxon>Actinomycetota</taxon>
        <taxon>Actinomycetes</taxon>
        <taxon>Streptosporangiales</taxon>
        <taxon>Nocardiopsidaceae</taxon>
        <taxon>Lipingzhangella</taxon>
    </lineage>
</organism>
<dbReference type="RefSeq" id="WP_184579556.1">
    <property type="nucleotide sequence ID" value="NZ_JACHJT010000001.1"/>
</dbReference>
<feature type="transmembrane region" description="Helical" evidence="1">
    <location>
        <begin position="82"/>
        <end position="101"/>
    </location>
</feature>
<dbReference type="Proteomes" id="UP000523007">
    <property type="component" value="Unassembled WGS sequence"/>
</dbReference>
<accession>A0A7W7W405</accession>
<keyword evidence="1" id="KW-0472">Membrane</keyword>
<name>A0A7W7W405_9ACTN</name>
<protein>
    <submittedName>
        <fullName evidence="2">Peptidoglycan/LPS O-acetylase OafA/YrhL</fullName>
    </submittedName>
</protein>
<keyword evidence="3" id="KW-1185">Reference proteome</keyword>
<evidence type="ECO:0000256" key="1">
    <source>
        <dbReference type="SAM" id="Phobius"/>
    </source>
</evidence>
<keyword evidence="1" id="KW-1133">Transmembrane helix</keyword>
<evidence type="ECO:0000313" key="2">
    <source>
        <dbReference type="EMBL" id="MBB4932250.1"/>
    </source>
</evidence>
<dbReference type="EMBL" id="JACHJT010000001">
    <property type="protein sequence ID" value="MBB4932250.1"/>
    <property type="molecule type" value="Genomic_DNA"/>
</dbReference>
<evidence type="ECO:0000313" key="3">
    <source>
        <dbReference type="Proteomes" id="UP000523007"/>
    </source>
</evidence>
<keyword evidence="1" id="KW-0812">Transmembrane</keyword>
<feature type="transmembrane region" description="Helical" evidence="1">
    <location>
        <begin position="57"/>
        <end position="75"/>
    </location>
</feature>
<gene>
    <name evidence="2" type="ORF">F4561_003070</name>
</gene>
<proteinExistence type="predicted"/>
<sequence>MTDVYDDDAELRGELPGPLRAARVLLFGIFGIRAITVAAGVVVSANQAGLTAEAAGAFTYLALPGVLALICGLRLRKGRRLFLGCVVALMVLMVLQALSTLGQGNPQGFTQLILPSIILVLVLLPSSRAYLR</sequence>
<feature type="transmembrane region" description="Helical" evidence="1">
    <location>
        <begin position="113"/>
        <end position="131"/>
    </location>
</feature>